<sequence>MSCVVTEADADERADVVLGRRVPALSRRQARSLARAGKLRVDGRRQPPATRVRVGQRLELDLELVEDLEAPALDQLELLASTEDFIYVHKPAGVHTVALTPAQPGVLATAVANAFPDCAEASEDPREAGAVHRLDRPTSGVVAFARSREVWSRARAGFSDERVAKRYLAVCTPATDPMPWPPPLPAGGLQGWLASADGPGDTGDFDRARMAAILDGTERLDALAGVRIRSAIGRDGPKRSAVRLDGRRASTVVVPLARHGHHWLVHLLLETGRRHQARVHLAWVGLPILGDAVYGPKTTAGAAIHLHALELDLSGIFPGERLVFAPPTLDFWPPKQA</sequence>
<reference evidence="5 6" key="1">
    <citation type="submission" date="2014-12" db="EMBL/GenBank/DDBJ databases">
        <title>Genome assembly of Enhygromyxa salina DSM 15201.</title>
        <authorList>
            <person name="Sharma G."/>
            <person name="Subramanian S."/>
        </authorList>
    </citation>
    <scope>NUCLEOTIDE SEQUENCE [LARGE SCALE GENOMIC DNA]</scope>
    <source>
        <strain evidence="5 6">DSM 15201</strain>
    </source>
</reference>
<dbReference type="GO" id="GO:0003723">
    <property type="term" value="F:RNA binding"/>
    <property type="evidence" value="ECO:0007669"/>
    <property type="project" value="UniProtKB-KW"/>
</dbReference>
<dbReference type="GO" id="GO:0000455">
    <property type="term" value="P:enzyme-directed rRNA pseudouridine synthesis"/>
    <property type="evidence" value="ECO:0007669"/>
    <property type="project" value="UniProtKB-ARBA"/>
</dbReference>
<evidence type="ECO:0000256" key="2">
    <source>
        <dbReference type="ARBA" id="ARBA00023235"/>
    </source>
</evidence>
<dbReference type="PROSITE" id="PS50889">
    <property type="entry name" value="S4"/>
    <property type="match status" value="1"/>
</dbReference>
<gene>
    <name evidence="5" type="ORF">DB30_04083</name>
</gene>
<comment type="similarity">
    <text evidence="1">Belongs to the pseudouridine synthase RluA family.</text>
</comment>
<dbReference type="PANTHER" id="PTHR21600">
    <property type="entry name" value="MITOCHONDRIAL RNA PSEUDOURIDINE SYNTHASE"/>
    <property type="match status" value="1"/>
</dbReference>
<accession>A0A0C2D115</accession>
<dbReference type="InterPro" id="IPR002942">
    <property type="entry name" value="S4_RNA-bd"/>
</dbReference>
<dbReference type="Pfam" id="PF00849">
    <property type="entry name" value="PseudoU_synth_2"/>
    <property type="match status" value="1"/>
</dbReference>
<dbReference type="InterPro" id="IPR050188">
    <property type="entry name" value="RluA_PseudoU_synthase"/>
</dbReference>
<evidence type="ECO:0000259" key="4">
    <source>
        <dbReference type="SMART" id="SM00363"/>
    </source>
</evidence>
<evidence type="ECO:0000313" key="5">
    <source>
        <dbReference type="EMBL" id="KIG16921.1"/>
    </source>
</evidence>
<dbReference type="InterPro" id="IPR020103">
    <property type="entry name" value="PsdUridine_synth_cat_dom_sf"/>
</dbReference>
<dbReference type="CDD" id="cd00165">
    <property type="entry name" value="S4"/>
    <property type="match status" value="1"/>
</dbReference>
<dbReference type="SMART" id="SM00363">
    <property type="entry name" value="S4"/>
    <property type="match status" value="1"/>
</dbReference>
<evidence type="ECO:0000256" key="1">
    <source>
        <dbReference type="ARBA" id="ARBA00010876"/>
    </source>
</evidence>
<feature type="domain" description="RNA-binding S4" evidence="4">
    <location>
        <begin position="12"/>
        <end position="69"/>
    </location>
</feature>
<dbReference type="EMBL" id="JMCC02000031">
    <property type="protein sequence ID" value="KIG16921.1"/>
    <property type="molecule type" value="Genomic_DNA"/>
</dbReference>
<evidence type="ECO:0000256" key="3">
    <source>
        <dbReference type="PROSITE-ProRule" id="PRU00182"/>
    </source>
</evidence>
<dbReference type="InterPro" id="IPR006145">
    <property type="entry name" value="PsdUridine_synth_RsuA/RluA"/>
</dbReference>
<dbReference type="Proteomes" id="UP000031599">
    <property type="component" value="Unassembled WGS sequence"/>
</dbReference>
<dbReference type="PANTHER" id="PTHR21600:SF87">
    <property type="entry name" value="RNA PSEUDOURIDYLATE SYNTHASE DOMAIN-CONTAINING PROTEIN 1"/>
    <property type="match status" value="1"/>
</dbReference>
<dbReference type="Pfam" id="PF01479">
    <property type="entry name" value="S4"/>
    <property type="match status" value="1"/>
</dbReference>
<dbReference type="AlphaFoldDB" id="A0A0C2D115"/>
<dbReference type="InterPro" id="IPR036986">
    <property type="entry name" value="S4_RNA-bd_sf"/>
</dbReference>
<proteinExistence type="inferred from homology"/>
<dbReference type="SUPFAM" id="SSF55174">
    <property type="entry name" value="Alpha-L RNA-binding motif"/>
    <property type="match status" value="1"/>
</dbReference>
<keyword evidence="2" id="KW-0413">Isomerase</keyword>
<evidence type="ECO:0000313" key="6">
    <source>
        <dbReference type="Proteomes" id="UP000031599"/>
    </source>
</evidence>
<dbReference type="SUPFAM" id="SSF55120">
    <property type="entry name" value="Pseudouridine synthase"/>
    <property type="match status" value="1"/>
</dbReference>
<protein>
    <submittedName>
        <fullName evidence="5">Ribosomal large subunit pseudouridine synthase D</fullName>
    </submittedName>
</protein>
<dbReference type="GO" id="GO:0120159">
    <property type="term" value="F:rRNA pseudouridine synthase activity"/>
    <property type="evidence" value="ECO:0007669"/>
    <property type="project" value="UniProtKB-ARBA"/>
</dbReference>
<dbReference type="CDD" id="cd02869">
    <property type="entry name" value="PseudoU_synth_RluA_like"/>
    <property type="match status" value="1"/>
</dbReference>
<keyword evidence="3" id="KW-0694">RNA-binding</keyword>
<organism evidence="5 6">
    <name type="scientific">Enhygromyxa salina</name>
    <dbReference type="NCBI Taxonomy" id="215803"/>
    <lineage>
        <taxon>Bacteria</taxon>
        <taxon>Pseudomonadati</taxon>
        <taxon>Myxococcota</taxon>
        <taxon>Polyangia</taxon>
        <taxon>Nannocystales</taxon>
        <taxon>Nannocystaceae</taxon>
        <taxon>Enhygromyxa</taxon>
    </lineage>
</organism>
<dbReference type="Gene3D" id="3.30.2350.10">
    <property type="entry name" value="Pseudouridine synthase"/>
    <property type="match status" value="1"/>
</dbReference>
<name>A0A0C2D115_9BACT</name>
<comment type="caution">
    <text evidence="5">The sequence shown here is derived from an EMBL/GenBank/DDBJ whole genome shotgun (WGS) entry which is preliminary data.</text>
</comment>
<dbReference type="Gene3D" id="3.10.290.10">
    <property type="entry name" value="RNA-binding S4 domain"/>
    <property type="match status" value="1"/>
</dbReference>